<keyword evidence="1" id="KW-0472">Membrane</keyword>
<dbReference type="AlphaFoldDB" id="A0A426TV69"/>
<dbReference type="InterPro" id="IPR025588">
    <property type="entry name" value="YcxB-like_C"/>
</dbReference>
<dbReference type="Proteomes" id="UP000280307">
    <property type="component" value="Unassembled WGS sequence"/>
</dbReference>
<evidence type="ECO:0000259" key="2">
    <source>
        <dbReference type="Pfam" id="PF14317"/>
    </source>
</evidence>
<comment type="caution">
    <text evidence="3">The sequence shown here is derived from an EMBL/GenBank/DDBJ whole genome shotgun (WGS) entry which is preliminary data.</text>
</comment>
<proteinExistence type="predicted"/>
<reference evidence="3 4" key="1">
    <citation type="submission" date="2018-12" db="EMBL/GenBank/DDBJ databases">
        <title>Genome Sequence of Candidatus Viridilinea halotolerans isolated from saline sulfide-rich spring.</title>
        <authorList>
            <person name="Grouzdev D.S."/>
            <person name="Burganskaya E.I."/>
            <person name="Krutkina M.S."/>
            <person name="Sukhacheva M.V."/>
            <person name="Gorlenko V.M."/>
        </authorList>
    </citation>
    <scope>NUCLEOTIDE SEQUENCE [LARGE SCALE GENOMIC DNA]</scope>
    <source>
        <strain evidence="3">Chok-6</strain>
    </source>
</reference>
<name>A0A426TV69_9CHLR</name>
<evidence type="ECO:0000256" key="1">
    <source>
        <dbReference type="SAM" id="Phobius"/>
    </source>
</evidence>
<accession>A0A426TV69</accession>
<feature type="transmembrane region" description="Helical" evidence="1">
    <location>
        <begin position="48"/>
        <end position="69"/>
    </location>
</feature>
<evidence type="ECO:0000313" key="4">
    <source>
        <dbReference type="Proteomes" id="UP000280307"/>
    </source>
</evidence>
<organism evidence="3 4">
    <name type="scientific">Candidatus Viridilinea halotolerans</name>
    <dbReference type="NCBI Taxonomy" id="2491704"/>
    <lineage>
        <taxon>Bacteria</taxon>
        <taxon>Bacillati</taxon>
        <taxon>Chloroflexota</taxon>
        <taxon>Chloroflexia</taxon>
        <taxon>Chloroflexales</taxon>
        <taxon>Chloroflexineae</taxon>
        <taxon>Oscillochloridaceae</taxon>
        <taxon>Candidatus Viridilinea</taxon>
    </lineage>
</organism>
<sequence>MMIESSLTRQEFVRYSLKRHFTRLTFYLYASVCAVIAAFTYFNPQVSRLLYLAAVLPVLAYSIGGWLAVLRRSRDEHLPVYLPIRYTFSKNGVEVSSRLGRSVVPWSDIKGWEKLLEVYELALQNGQVLVIAQRALAARQLSEFEELLRKHVPLGPKGR</sequence>
<evidence type="ECO:0000313" key="3">
    <source>
        <dbReference type="EMBL" id="RRR69292.1"/>
    </source>
</evidence>
<feature type="domain" description="YcxB-like C-terminal" evidence="2">
    <location>
        <begin position="88"/>
        <end position="148"/>
    </location>
</feature>
<keyword evidence="1" id="KW-0812">Transmembrane</keyword>
<gene>
    <name evidence="3" type="ORF">EI684_16085</name>
</gene>
<keyword evidence="1" id="KW-1133">Transmembrane helix</keyword>
<feature type="transmembrane region" description="Helical" evidence="1">
    <location>
        <begin position="21"/>
        <end position="42"/>
    </location>
</feature>
<dbReference type="Pfam" id="PF14317">
    <property type="entry name" value="YcxB"/>
    <property type="match status" value="1"/>
</dbReference>
<protein>
    <submittedName>
        <fullName evidence="3">YcxB family protein</fullName>
    </submittedName>
</protein>
<dbReference type="EMBL" id="RSAS01000648">
    <property type="protein sequence ID" value="RRR69292.1"/>
    <property type="molecule type" value="Genomic_DNA"/>
</dbReference>